<dbReference type="AlphaFoldDB" id="A0A0J1BCW3"/>
<name>A0A0J1BCW3_RHOIS</name>
<evidence type="ECO:0000313" key="3">
    <source>
        <dbReference type="Proteomes" id="UP000036367"/>
    </source>
</evidence>
<evidence type="ECO:0000256" key="1">
    <source>
        <dbReference type="SAM" id="Phobius"/>
    </source>
</evidence>
<evidence type="ECO:0000313" key="2">
    <source>
        <dbReference type="EMBL" id="KLU04413.1"/>
    </source>
</evidence>
<feature type="transmembrane region" description="Helical" evidence="1">
    <location>
        <begin position="212"/>
        <end position="232"/>
    </location>
</feature>
<feature type="transmembrane region" description="Helical" evidence="1">
    <location>
        <begin position="186"/>
        <end position="205"/>
    </location>
</feature>
<dbReference type="OrthoDB" id="239293at2"/>
<comment type="caution">
    <text evidence="2">The sequence shown here is derived from an EMBL/GenBank/DDBJ whole genome shotgun (WGS) entry which is preliminary data.</text>
</comment>
<gene>
    <name evidence="2" type="ORF">RISK_003467</name>
</gene>
<keyword evidence="1 2" id="KW-0812">Transmembrane</keyword>
<sequence>MTTRRTRGRFEAFWAIALLALMAATFRLWLPAGWTGAGDYPAVPMFDLANVGLAQQATGLISTVITGVIVIACWVIVGLGRARWAWPIIAASLAISVVLDQHRLQPWVYQSFLYAVLFTLAPRNESGQASEPAFRLIRLLTISVYVFSAVGKFDFQFLHTVGQDFLRAPLQWVGVDVSTWPVRTRLFAAASFPAFELCVAFALCWSRTRMLGVWMATAMHLGLLTVLSPLGLGHSPGVMVWNVVMAIQAWWLFAGPALEPDRDAESGPRPVGWLASWLAWATVAVALLMPVFERSGYWDHWLAWALYSPHSSRVSLQVHESALERLPAAWQVAVGADEDADRWHDLRLGSLSLAIRGVPAVPQARYQWALANQLIQQSGIENQVRGKVQSASDRWTGERDEQWWTRPDEFQAAGEAYWFVP</sequence>
<dbReference type="Proteomes" id="UP000036367">
    <property type="component" value="Unassembled WGS sequence"/>
</dbReference>
<feature type="transmembrane region" description="Helical" evidence="1">
    <location>
        <begin position="54"/>
        <end position="77"/>
    </location>
</feature>
<feature type="transmembrane region" description="Helical" evidence="1">
    <location>
        <begin position="12"/>
        <end position="34"/>
    </location>
</feature>
<protein>
    <submittedName>
        <fullName evidence="2">Transmembrane protein</fullName>
    </submittedName>
</protein>
<dbReference type="EMBL" id="LECT01000028">
    <property type="protein sequence ID" value="KLU04413.1"/>
    <property type="molecule type" value="Genomic_DNA"/>
</dbReference>
<organism evidence="2 3">
    <name type="scientific">Rhodopirellula islandica</name>
    <dbReference type="NCBI Taxonomy" id="595434"/>
    <lineage>
        <taxon>Bacteria</taxon>
        <taxon>Pseudomonadati</taxon>
        <taxon>Planctomycetota</taxon>
        <taxon>Planctomycetia</taxon>
        <taxon>Pirellulales</taxon>
        <taxon>Pirellulaceae</taxon>
        <taxon>Rhodopirellula</taxon>
    </lineage>
</organism>
<accession>A0A0J1BCW3</accession>
<feature type="transmembrane region" description="Helical" evidence="1">
    <location>
        <begin position="136"/>
        <end position="153"/>
    </location>
</feature>
<keyword evidence="1" id="KW-1133">Transmembrane helix</keyword>
<dbReference type="STRING" id="595434.RISK_003467"/>
<keyword evidence="1" id="KW-0472">Membrane</keyword>
<feature type="transmembrane region" description="Helical" evidence="1">
    <location>
        <begin position="238"/>
        <end position="258"/>
    </location>
</feature>
<keyword evidence="3" id="KW-1185">Reference proteome</keyword>
<dbReference type="PATRIC" id="fig|595434.4.peg.3304"/>
<reference evidence="2" key="1">
    <citation type="submission" date="2015-05" db="EMBL/GenBank/DDBJ databases">
        <title>Permanent draft genome of Rhodopirellula islandicus K833.</title>
        <authorList>
            <person name="Kizina J."/>
            <person name="Richter M."/>
            <person name="Glockner F.O."/>
            <person name="Harder J."/>
        </authorList>
    </citation>
    <scope>NUCLEOTIDE SEQUENCE [LARGE SCALE GENOMIC DNA]</scope>
    <source>
        <strain evidence="2">K833</strain>
    </source>
</reference>
<feature type="transmembrane region" description="Helical" evidence="1">
    <location>
        <begin position="270"/>
        <end position="292"/>
    </location>
</feature>
<proteinExistence type="predicted"/>